<evidence type="ECO:0000313" key="18">
    <source>
        <dbReference type="Proteomes" id="UP000125519"/>
    </source>
</evidence>
<proteinExistence type="inferred from homology"/>
<keyword evidence="9 15" id="KW-1177">Microtubular inwards viral transport</keyword>
<feature type="region of interest" description="Disordered" evidence="16">
    <location>
        <begin position="171"/>
        <end position="198"/>
    </location>
</feature>
<dbReference type="KEGG" id="vg:10324110"/>
<evidence type="ECO:0000313" key="17">
    <source>
        <dbReference type="EMBL" id="ADZ53061.1"/>
    </source>
</evidence>
<evidence type="ECO:0000256" key="5">
    <source>
        <dbReference type="ARBA" id="ARBA00022581"/>
    </source>
</evidence>
<keyword evidence="13 15" id="KW-1015">Disulfide bond</keyword>
<keyword evidence="6" id="KW-1040">Host Golgi apparatus</keyword>
<dbReference type="GO" id="GO:0019028">
    <property type="term" value="C:viral capsid"/>
    <property type="evidence" value="ECO:0007669"/>
    <property type="project" value="UniProtKB-UniRule"/>
</dbReference>
<evidence type="ECO:0000256" key="7">
    <source>
        <dbReference type="ARBA" id="ARBA00022844"/>
    </source>
</evidence>
<feature type="disulfide bond" evidence="15">
    <location>
        <begin position="19"/>
        <end position="25"/>
    </location>
</feature>
<dbReference type="GO" id="GO:0075732">
    <property type="term" value="P:viral penetration into host nucleus"/>
    <property type="evidence" value="ECO:0007669"/>
    <property type="project" value="UniProtKB-KW"/>
</dbReference>
<comment type="function">
    <text evidence="15">Minor protein of the capsid that localizes along the inner surface of the virion, within the central cavities beneath the L1 pentamers. Plays a role in capsid stabilization through interaction with the major capsid protein L1. Once the virion enters the host cell, L2 escorts the genomic DNA into the nucleus by promoting escape from the endosomal compartments and traffic through the host Golgi network. Mechanistically, the C-terminus of L2 possesses a cell-penetrating peptide that protudes from the host endosome, interacts with host cytoplasmic retromer cargo and thereby mediates the capsid delivery to the host trans-Golgi network. Plays a role through its interaction with host dynein in the intracellular microtubule-dependent transport of viral capsid toward the nucleus. Mediates the viral genome import into the nucleus through binding to host importins. Once within the nucleus, L2 localizes viral genomes to host PML bodies in order to activate early gene expression for establishment of infection. Later on, promotes late gene expression by interacting with the viral E2 protein and by inhibiting its transcriptional activation functions. During virion assembly, encapsidates the genome by direct interaction with the viral DNA.</text>
</comment>
<keyword evidence="11 15" id="KW-1176">Cytoplasmic inwards viral transport</keyword>
<gene>
    <name evidence="15" type="primary">L2</name>
</gene>
<protein>
    <recommendedName>
        <fullName evidence="15">Minor capsid protein L2</fullName>
    </recommendedName>
</protein>
<comment type="similarity">
    <text evidence="15">Belongs to the papillomaviridae L2 protein family.</text>
</comment>
<evidence type="ECO:0000256" key="6">
    <source>
        <dbReference type="ARBA" id="ARBA00022812"/>
    </source>
</evidence>
<evidence type="ECO:0000256" key="2">
    <source>
        <dbReference type="ARBA" id="ARBA00022553"/>
    </source>
</evidence>
<dbReference type="GO" id="GO:0003677">
    <property type="term" value="F:DNA binding"/>
    <property type="evidence" value="ECO:0007669"/>
    <property type="project" value="UniProtKB-UniRule"/>
</dbReference>
<dbReference type="GO" id="GO:0046718">
    <property type="term" value="P:symbiont entry into host cell"/>
    <property type="evidence" value="ECO:0007669"/>
    <property type="project" value="UniProtKB-KW"/>
</dbReference>
<comment type="caution">
    <text evidence="15">Lacks conserved residue(s) required for the propagation of feature annotation.</text>
</comment>
<keyword evidence="10" id="KW-1039">Host endosome</keyword>
<dbReference type="EMBL" id="HQ912791">
    <property type="protein sequence ID" value="ADZ53061.1"/>
    <property type="molecule type" value="Genomic_DNA"/>
</dbReference>
<comment type="subunit">
    <text evidence="15">Interacts with major capsid protein L1. Interacts with E2; this interaction inhibits E2 transcriptional activity but not the DNA replication function E2. Interacts with host HSPA8; this interaction is required for L2 nuclear translocation. Interacts with host importins KPNB2 and KPNB3. Forms a complex with importin alpha2-beta1 heterodimers via interaction with the importin alpha2 adapter. Interacts with host DYNLT1; this interaction is essential for virus intracellular transport during entry. Interacts (via C-terminus) with host retromer subunits VPS35 AND VPS29.</text>
</comment>
<evidence type="ECO:0000256" key="13">
    <source>
        <dbReference type="ARBA" id="ARBA00023157"/>
    </source>
</evidence>
<keyword evidence="2 15" id="KW-0597">Phosphoprotein</keyword>
<dbReference type="GO" id="GO:0005198">
    <property type="term" value="F:structural molecule activity"/>
    <property type="evidence" value="ECO:0007669"/>
    <property type="project" value="UniProtKB-UniRule"/>
</dbReference>
<comment type="PTM">
    <text evidence="15">Highly phosphorylated.</text>
</comment>
<dbReference type="InterPro" id="IPR000784">
    <property type="entry name" value="Late_L2"/>
</dbReference>
<keyword evidence="5 15" id="KW-0945">Host-virus interaction</keyword>
<sequence>MASRKRVRRANPYELYRTCKAANTCPRDVIPLVEGNTLADQILKWGSWAVYLGGLGIGTGTQSISGRPITTGSVKSNIEKFLVNLFGKGGTQTRAPTGGIPLETLGAGTSLGTPDVAVTATDAPTVVVPEAPSGGEPGEGLGVVTENTQETAFTYVDVDDTGEIMVVNLRPDGDDPTSHLSSSTTFHNPTYQEPSGRLETVGETSNTENIFLAGENLGSTGGEEIELSLFSKPRTSTPRQSPRAPVRGRANWFSRRYYTQLNLNNPAVITQPGEVIGTQFVNPVFEGSSFEAPPAYESWNTELPELRDATHYTASRLLQGPSGRVGVDRVATTRTIGTRSGIRIGPEVHVRQSLSSISDAVEFATFVSGDVETAPTVETAFVEETAPFEDIDLDSVYSDEDLLDQYPATSHGRLVFGERFNRDIVPIPIDPPFTALVPVDVTTYVTPGANWPDFTPGSKGGMTPGIIIDLSEELFKHYYLHESLLRRKRRRRKRLYA</sequence>
<keyword evidence="7 15" id="KW-0946">Virion</keyword>
<keyword evidence="12 15" id="KW-0238">DNA-binding</keyword>
<evidence type="ECO:0000256" key="1">
    <source>
        <dbReference type="ARBA" id="ARBA00022524"/>
    </source>
</evidence>
<dbReference type="GO" id="GO:0043657">
    <property type="term" value="C:host cell"/>
    <property type="evidence" value="ECO:0007669"/>
    <property type="project" value="GOC"/>
</dbReference>
<dbReference type="HAMAP" id="MF_04003">
    <property type="entry name" value="PPV_L2"/>
    <property type="match status" value="1"/>
</dbReference>
<evidence type="ECO:0000256" key="15">
    <source>
        <dbReference type="HAMAP-Rule" id="MF_04003"/>
    </source>
</evidence>
<dbReference type="GO" id="GO:0042025">
    <property type="term" value="C:host cell nucleus"/>
    <property type="evidence" value="ECO:0007669"/>
    <property type="project" value="UniProtKB-SubCell"/>
</dbReference>
<evidence type="ECO:0000256" key="3">
    <source>
        <dbReference type="ARBA" id="ARBA00022561"/>
    </source>
</evidence>
<evidence type="ECO:0000256" key="14">
    <source>
        <dbReference type="ARBA" id="ARBA00023296"/>
    </source>
</evidence>
<evidence type="ECO:0000256" key="4">
    <source>
        <dbReference type="ARBA" id="ARBA00022562"/>
    </source>
</evidence>
<keyword evidence="1 15" id="KW-1163">Viral penetration into host nucleus</keyword>
<accession>F2YGI0</accession>
<reference evidence="17 18" key="1">
    <citation type="journal article" date="2011" name="J. Gen. Virol.">
        <title>Characterization of the complete genomes of Camelus dromedarius papillomavirus types 1 and 2.</title>
        <authorList>
            <person name="Ure A.E."/>
            <person name="Elfadl A.K."/>
            <person name="Khalafalla A.I."/>
            <person name="Gameel A.A."/>
            <person name="Dillner J."/>
            <person name="Forslund O."/>
        </authorList>
    </citation>
    <scope>NUCLEOTIDE SEQUENCE [LARGE SCALE GENOMIC DNA]</scope>
</reference>
<name>F2YGI0_9PAPI</name>
<evidence type="ECO:0000256" key="16">
    <source>
        <dbReference type="SAM" id="MobiDB-lite"/>
    </source>
</evidence>
<dbReference type="RefSeq" id="YP_004306477.1">
    <property type="nucleotide sequence ID" value="NC_015268.1"/>
</dbReference>
<dbReference type="Pfam" id="PF00513">
    <property type="entry name" value="Late_protein_L2"/>
    <property type="match status" value="1"/>
</dbReference>
<organism evidence="17 18">
    <name type="scientific">Camelus dromedarius papillomavirus 2</name>
    <dbReference type="NCBI Taxonomy" id="996651"/>
    <lineage>
        <taxon>Viruses</taxon>
        <taxon>Monodnaviria</taxon>
        <taxon>Shotokuvirae</taxon>
        <taxon>Cossaviricota</taxon>
        <taxon>Papovaviricetes</taxon>
        <taxon>Zurhausenvirales</taxon>
        <taxon>Papillomaviridae</taxon>
        <taxon>Firstpapillomavirinae</taxon>
        <taxon>Deltapapillomavirus</taxon>
        <taxon>Deltapapillomavirus 6</taxon>
    </lineage>
</organism>
<comment type="subcellular location">
    <subcellularLocation>
        <location evidence="15">Virion</location>
    </subcellularLocation>
    <subcellularLocation>
        <location evidence="15">Host nucleus</location>
    </subcellularLocation>
</comment>
<evidence type="ECO:0000256" key="11">
    <source>
        <dbReference type="ARBA" id="ARBA00023120"/>
    </source>
</evidence>
<evidence type="ECO:0000256" key="10">
    <source>
        <dbReference type="ARBA" id="ARBA00023046"/>
    </source>
</evidence>
<dbReference type="GO" id="GO:0075521">
    <property type="term" value="P:microtubule-dependent intracellular transport of viral material towards nucleus"/>
    <property type="evidence" value="ECO:0007669"/>
    <property type="project" value="UniProtKB-UniRule"/>
</dbReference>
<keyword evidence="3 15" id="KW-0167">Capsid protein</keyword>
<evidence type="ECO:0000256" key="12">
    <source>
        <dbReference type="ARBA" id="ARBA00023125"/>
    </source>
</evidence>
<feature type="compositionally biased region" description="Polar residues" evidence="16">
    <location>
        <begin position="178"/>
        <end position="193"/>
    </location>
</feature>
<evidence type="ECO:0000256" key="9">
    <source>
        <dbReference type="ARBA" id="ARBA00022952"/>
    </source>
</evidence>
<evidence type="ECO:0000256" key="8">
    <source>
        <dbReference type="ARBA" id="ARBA00022921"/>
    </source>
</evidence>
<keyword evidence="4 15" id="KW-1048">Host nucleus</keyword>
<dbReference type="Proteomes" id="UP000125519">
    <property type="component" value="Segment"/>
</dbReference>
<keyword evidence="14 15" id="KW-1160">Virus entry into host cell</keyword>
<dbReference type="OrthoDB" id="8047at10239"/>
<keyword evidence="8 15" id="KW-0426">Late protein</keyword>